<reference evidence="2" key="2">
    <citation type="submission" date="2015-01" db="EMBL/GenBank/DDBJ databases">
        <title>Evolutionary Origins and Diversification of the Mycorrhizal Mutualists.</title>
        <authorList>
            <consortium name="DOE Joint Genome Institute"/>
            <consortium name="Mycorrhizal Genomics Consortium"/>
            <person name="Kohler A."/>
            <person name="Kuo A."/>
            <person name="Nagy L.G."/>
            <person name="Floudas D."/>
            <person name="Copeland A."/>
            <person name="Barry K.W."/>
            <person name="Cichocki N."/>
            <person name="Veneault-Fourrey C."/>
            <person name="LaButti K."/>
            <person name="Lindquist E.A."/>
            <person name="Lipzen A."/>
            <person name="Lundell T."/>
            <person name="Morin E."/>
            <person name="Murat C."/>
            <person name="Riley R."/>
            <person name="Ohm R."/>
            <person name="Sun H."/>
            <person name="Tunlid A."/>
            <person name="Henrissat B."/>
            <person name="Grigoriev I.V."/>
            <person name="Hibbett D.S."/>
            <person name="Martin F."/>
        </authorList>
    </citation>
    <scope>NUCLEOTIDE SEQUENCE [LARGE SCALE GENOMIC DNA]</scope>
    <source>
        <strain evidence="2">F 1598</strain>
    </source>
</reference>
<name>A0A0C3GFL9_PILCF</name>
<dbReference type="AlphaFoldDB" id="A0A0C3GFL9"/>
<gene>
    <name evidence="1" type="ORF">PILCRDRAFT_1769</name>
</gene>
<evidence type="ECO:0000313" key="1">
    <source>
        <dbReference type="EMBL" id="KIM90479.1"/>
    </source>
</evidence>
<dbReference type="STRING" id="765440.A0A0C3GFL9"/>
<sequence length="327" mass="37044">MSTDTLFIKSKWVSLGKKWGDIPPGVKRAGKKEFLIPTDIGAKILPPPGLAIQKMLAFALPIQGTTVNSIDPMNFFSRDAPELITEASLTCLRRLPMPTPLVVGQLVEFQGQAWLDGFQSVRYTHLSDAVTSHYPFWLVSFWAAALDLRKSVYKPWIAAREWVNVEAQKKWCPERHQLAEDTRAFMAVLPWDNEAVRTMWRYLGPHMTTSSQQNDMLDTLSDHITAQPELADRMRVNGLALSEKIMEAAVVRDGVTYQTAQSFRWIRNLGNEIVQSKQCILTQHHLGKDRLHWVSLVVDGEHDTVHYGDSFGDDMPSDLWDAGSRTE</sequence>
<organism evidence="1 2">
    <name type="scientific">Piloderma croceum (strain F 1598)</name>
    <dbReference type="NCBI Taxonomy" id="765440"/>
    <lineage>
        <taxon>Eukaryota</taxon>
        <taxon>Fungi</taxon>
        <taxon>Dikarya</taxon>
        <taxon>Basidiomycota</taxon>
        <taxon>Agaricomycotina</taxon>
        <taxon>Agaricomycetes</taxon>
        <taxon>Agaricomycetidae</taxon>
        <taxon>Atheliales</taxon>
        <taxon>Atheliaceae</taxon>
        <taxon>Piloderma</taxon>
    </lineage>
</organism>
<evidence type="ECO:0008006" key="3">
    <source>
        <dbReference type="Google" id="ProtNLM"/>
    </source>
</evidence>
<dbReference type="InParanoid" id="A0A0C3GFL9"/>
<dbReference type="HOGENOM" id="CLU_048312_0_0_1"/>
<keyword evidence="2" id="KW-1185">Reference proteome</keyword>
<dbReference type="Proteomes" id="UP000054166">
    <property type="component" value="Unassembled WGS sequence"/>
</dbReference>
<protein>
    <recommendedName>
        <fullName evidence="3">Ubiquitin-like protease family profile domain-containing protein</fullName>
    </recommendedName>
</protein>
<proteinExistence type="predicted"/>
<evidence type="ECO:0000313" key="2">
    <source>
        <dbReference type="Proteomes" id="UP000054166"/>
    </source>
</evidence>
<dbReference type="EMBL" id="KN832973">
    <property type="protein sequence ID" value="KIM90479.1"/>
    <property type="molecule type" value="Genomic_DNA"/>
</dbReference>
<accession>A0A0C3GFL9</accession>
<dbReference type="OrthoDB" id="2981328at2759"/>
<reference evidence="1 2" key="1">
    <citation type="submission" date="2014-04" db="EMBL/GenBank/DDBJ databases">
        <authorList>
            <consortium name="DOE Joint Genome Institute"/>
            <person name="Kuo A."/>
            <person name="Tarkka M."/>
            <person name="Buscot F."/>
            <person name="Kohler A."/>
            <person name="Nagy L.G."/>
            <person name="Floudas D."/>
            <person name="Copeland A."/>
            <person name="Barry K.W."/>
            <person name="Cichocki N."/>
            <person name="Veneault-Fourrey C."/>
            <person name="LaButti K."/>
            <person name="Lindquist E.A."/>
            <person name="Lipzen A."/>
            <person name="Lundell T."/>
            <person name="Morin E."/>
            <person name="Murat C."/>
            <person name="Sun H."/>
            <person name="Tunlid A."/>
            <person name="Henrissat B."/>
            <person name="Grigoriev I.V."/>
            <person name="Hibbett D.S."/>
            <person name="Martin F."/>
            <person name="Nordberg H.P."/>
            <person name="Cantor M.N."/>
            <person name="Hua S.X."/>
        </authorList>
    </citation>
    <scope>NUCLEOTIDE SEQUENCE [LARGE SCALE GENOMIC DNA]</scope>
    <source>
        <strain evidence="1 2">F 1598</strain>
    </source>
</reference>